<comment type="caution">
    <text evidence="1">The sequence shown here is derived from an EMBL/GenBank/DDBJ whole genome shotgun (WGS) entry which is preliminary data.</text>
</comment>
<organism evidence="1 2">
    <name type="scientific">Rhododendron molle</name>
    <name type="common">Chinese azalea</name>
    <name type="synonym">Azalea mollis</name>
    <dbReference type="NCBI Taxonomy" id="49168"/>
    <lineage>
        <taxon>Eukaryota</taxon>
        <taxon>Viridiplantae</taxon>
        <taxon>Streptophyta</taxon>
        <taxon>Embryophyta</taxon>
        <taxon>Tracheophyta</taxon>
        <taxon>Spermatophyta</taxon>
        <taxon>Magnoliopsida</taxon>
        <taxon>eudicotyledons</taxon>
        <taxon>Gunneridae</taxon>
        <taxon>Pentapetalae</taxon>
        <taxon>asterids</taxon>
        <taxon>Ericales</taxon>
        <taxon>Ericaceae</taxon>
        <taxon>Ericoideae</taxon>
        <taxon>Rhodoreae</taxon>
        <taxon>Rhododendron</taxon>
    </lineage>
</organism>
<gene>
    <name evidence="1" type="ORF">RHMOL_Rhmol02G0112600</name>
</gene>
<name>A0ACC0PQG8_RHOML</name>
<dbReference type="Proteomes" id="UP001062846">
    <property type="component" value="Chromosome 2"/>
</dbReference>
<accession>A0ACC0PQG8</accession>
<proteinExistence type="predicted"/>
<reference evidence="1" key="1">
    <citation type="submission" date="2022-02" db="EMBL/GenBank/DDBJ databases">
        <title>Plant Genome Project.</title>
        <authorList>
            <person name="Zhang R.-G."/>
        </authorList>
    </citation>
    <scope>NUCLEOTIDE SEQUENCE</scope>
    <source>
        <strain evidence="1">AT1</strain>
    </source>
</reference>
<evidence type="ECO:0000313" key="2">
    <source>
        <dbReference type="Proteomes" id="UP001062846"/>
    </source>
</evidence>
<sequence>MEEIPIKSEDKQTHDQDFTNIHLRLLDLSDIDDYMVWATDDKANKFSSWDPNTSKEVAMNYIADFIIPHPWFRAICIDDHPIGSISVTPNRGSDSCRAEIGYVLGSNYWGKGIATRAVKMVAAEIFFEWPHLERLEGLVDVDNIGSQKVLEKAGFQREGVLRKYFIQKGRARDVVVFSLLSTDPQVRSPSCTGGLLIAACFGFLVDGGGCCLVEDQILGFLPEYNVRACSSNDKNYFIGRFVTGLPSFSKKQSAENKWSIQKEGLQGRQVTDALREKYKNKPWLLEDETGQFQYHGHLEGAQSATYYLLMLQGKEFAAIPAGSWYNFNKVAQYKQLTLEEAEEKMKNRRKTADGYQRWMMKAANNGAAAFGEVEKFDDKESGGGGGRGRRKTSGDEEENNASDRGEEDEEEEEARKSRLGLNKRSGDDDEEGPRGGDLDMDDDDAEKGDDWEHEEIFTDDDEAVAIDPEEREDLAPEIPAPPEIKQDEEDEDETNEEEEGGLSKSGKELKKLLGRTGGLDDSDAEDDDDDDDIEDDTSPVLAPKQKDAPKEEPVDNSPLKQASSGSARGTPTTSKSKGKRKTNGDDVKASNNGAPPKKVKTENDVKPSKEEIALASKSSVPTKVAAPSSSKTSTPSANASKLVSTASSGPVTEDEIRAVLMQKTPVTTQDLVAKFKSRLKTKESRRLDPKADLMNGPFVINDDVLFLEAWRSRNFFPFVAVAFFTVDFTDWFAQMEDDTSPVLAPKQKDALKEDPSYNSHLKQASSGSARGTPTTSKSKGKRKTNGDDVKASTNKVAPPKKAETENDKDAFAALLSRISTIRKTNGPNYVVLRDK</sequence>
<keyword evidence="2" id="KW-1185">Reference proteome</keyword>
<protein>
    <submittedName>
        <fullName evidence="1">Uncharacterized protein</fullName>
    </submittedName>
</protein>
<dbReference type="EMBL" id="CM046389">
    <property type="protein sequence ID" value="KAI8567324.1"/>
    <property type="molecule type" value="Genomic_DNA"/>
</dbReference>
<evidence type="ECO:0000313" key="1">
    <source>
        <dbReference type="EMBL" id="KAI8567324.1"/>
    </source>
</evidence>